<evidence type="ECO:0000313" key="4">
    <source>
        <dbReference type="Proteomes" id="UP000813444"/>
    </source>
</evidence>
<keyword evidence="4" id="KW-1185">Reference proteome</keyword>
<dbReference type="PANTHER" id="PTHR10622:SF10">
    <property type="entry name" value="HET DOMAIN-CONTAINING PROTEIN"/>
    <property type="match status" value="1"/>
</dbReference>
<dbReference type="OrthoDB" id="20872at2759"/>
<feature type="non-terminal residue" evidence="3">
    <location>
        <position position="310"/>
    </location>
</feature>
<name>A0A8K0SJJ5_9HYPO</name>
<dbReference type="InterPro" id="IPR010730">
    <property type="entry name" value="HET"/>
</dbReference>
<accession>A0A8K0SJJ5</accession>
<reference evidence="3" key="1">
    <citation type="journal article" date="2021" name="Nat. Commun.">
        <title>Genetic determinants of endophytism in the Arabidopsis root mycobiome.</title>
        <authorList>
            <person name="Mesny F."/>
            <person name="Miyauchi S."/>
            <person name="Thiergart T."/>
            <person name="Pickel B."/>
            <person name="Atanasova L."/>
            <person name="Karlsson M."/>
            <person name="Huettel B."/>
            <person name="Barry K.W."/>
            <person name="Haridas S."/>
            <person name="Chen C."/>
            <person name="Bauer D."/>
            <person name="Andreopoulos W."/>
            <person name="Pangilinan J."/>
            <person name="LaButti K."/>
            <person name="Riley R."/>
            <person name="Lipzen A."/>
            <person name="Clum A."/>
            <person name="Drula E."/>
            <person name="Henrissat B."/>
            <person name="Kohler A."/>
            <person name="Grigoriev I.V."/>
            <person name="Martin F.M."/>
            <person name="Hacquard S."/>
        </authorList>
    </citation>
    <scope>NUCLEOTIDE SEQUENCE</scope>
    <source>
        <strain evidence="3">MPI-CAGE-CH-0235</strain>
    </source>
</reference>
<dbReference type="Pfam" id="PF26640">
    <property type="entry name" value="DUF8212"/>
    <property type="match status" value="1"/>
</dbReference>
<evidence type="ECO:0000259" key="1">
    <source>
        <dbReference type="Pfam" id="PF06985"/>
    </source>
</evidence>
<dbReference type="InterPro" id="IPR058525">
    <property type="entry name" value="DUF8212"/>
</dbReference>
<gene>
    <name evidence="3" type="ORF">B0I35DRAFT_329808</name>
</gene>
<evidence type="ECO:0000313" key="3">
    <source>
        <dbReference type="EMBL" id="KAH7309757.1"/>
    </source>
</evidence>
<sequence>MRLLNCETRRLEIYDEANIPLYAILSHTWGDDEVLFEDFESSRPLQYKKGWPKVEWTCREALKQGLDYVWVDSCCIDKRSSAELSEAINSMFRWYAKAVICYAYLSDYTVSANPWKNKDITSCYWFKRGWTLQELIAPSHLTFFDRNWATIGTKEELSQQINEKTNIDRDILEAKGFEKIRALLDECSVAKRMSWASSRTTKRLEDMAYCLLGIFDINMPMLYGEGRRSFIRLQEEIIRESNDMTIFAWQSQNEPNCALKDGDRGIFARSPAEFVDAYRFIPYKNQRTIPEYTMTNKGLKIDIQVKPSQK</sequence>
<proteinExistence type="predicted"/>
<evidence type="ECO:0000259" key="2">
    <source>
        <dbReference type="Pfam" id="PF26640"/>
    </source>
</evidence>
<comment type="caution">
    <text evidence="3">The sequence shown here is derived from an EMBL/GenBank/DDBJ whole genome shotgun (WGS) entry which is preliminary data.</text>
</comment>
<feature type="domain" description="Heterokaryon incompatibility" evidence="1">
    <location>
        <begin position="22"/>
        <end position="109"/>
    </location>
</feature>
<protein>
    <submittedName>
        <fullName evidence="3">Heterokaryon incompatibility protein-domain-containing protein</fullName>
    </submittedName>
</protein>
<organism evidence="3 4">
    <name type="scientific">Stachybotrys elegans</name>
    <dbReference type="NCBI Taxonomy" id="80388"/>
    <lineage>
        <taxon>Eukaryota</taxon>
        <taxon>Fungi</taxon>
        <taxon>Dikarya</taxon>
        <taxon>Ascomycota</taxon>
        <taxon>Pezizomycotina</taxon>
        <taxon>Sordariomycetes</taxon>
        <taxon>Hypocreomycetidae</taxon>
        <taxon>Hypocreales</taxon>
        <taxon>Stachybotryaceae</taxon>
        <taxon>Stachybotrys</taxon>
    </lineage>
</organism>
<dbReference type="Proteomes" id="UP000813444">
    <property type="component" value="Unassembled WGS sequence"/>
</dbReference>
<dbReference type="Pfam" id="PF06985">
    <property type="entry name" value="HET"/>
    <property type="match status" value="1"/>
</dbReference>
<dbReference type="AlphaFoldDB" id="A0A8K0SJJ5"/>
<dbReference type="EMBL" id="JAGPNK010000013">
    <property type="protein sequence ID" value="KAH7309757.1"/>
    <property type="molecule type" value="Genomic_DNA"/>
</dbReference>
<feature type="domain" description="DUF8212" evidence="2">
    <location>
        <begin position="228"/>
        <end position="255"/>
    </location>
</feature>
<dbReference type="PANTHER" id="PTHR10622">
    <property type="entry name" value="HET DOMAIN-CONTAINING PROTEIN"/>
    <property type="match status" value="1"/>
</dbReference>